<evidence type="ECO:0000313" key="1">
    <source>
        <dbReference type="EMBL" id="MBB3733424.1"/>
    </source>
</evidence>
<evidence type="ECO:0000313" key="2">
    <source>
        <dbReference type="Proteomes" id="UP000579945"/>
    </source>
</evidence>
<dbReference type="EMBL" id="JACIBV010000002">
    <property type="protein sequence ID" value="MBB3733424.1"/>
    <property type="molecule type" value="Genomic_DNA"/>
</dbReference>
<dbReference type="RefSeq" id="WP_183661703.1">
    <property type="nucleotide sequence ID" value="NZ_BAAAXX010000017.1"/>
</dbReference>
<protein>
    <recommendedName>
        <fullName evidence="3">GAF domain-containing protein</fullName>
    </recommendedName>
</protein>
<reference evidence="1 2" key="1">
    <citation type="submission" date="2020-08" db="EMBL/GenBank/DDBJ databases">
        <title>Sequencing the genomes of 1000 actinobacteria strains.</title>
        <authorList>
            <person name="Klenk H.-P."/>
        </authorList>
    </citation>
    <scope>NUCLEOTIDE SEQUENCE [LARGE SCALE GENOMIC DNA]</scope>
    <source>
        <strain evidence="1 2">DSM 44320</strain>
    </source>
</reference>
<dbReference type="SUPFAM" id="SSF55781">
    <property type="entry name" value="GAF domain-like"/>
    <property type="match status" value="1"/>
</dbReference>
<accession>A0A7W5VCA4</accession>
<dbReference type="GeneID" id="95395372"/>
<evidence type="ECO:0008006" key="3">
    <source>
        <dbReference type="Google" id="ProtNLM"/>
    </source>
</evidence>
<organism evidence="1 2">
    <name type="scientific">Nonomuraea dietziae</name>
    <dbReference type="NCBI Taxonomy" id="65515"/>
    <lineage>
        <taxon>Bacteria</taxon>
        <taxon>Bacillati</taxon>
        <taxon>Actinomycetota</taxon>
        <taxon>Actinomycetes</taxon>
        <taxon>Streptosporangiales</taxon>
        <taxon>Streptosporangiaceae</taxon>
        <taxon>Nonomuraea</taxon>
    </lineage>
</organism>
<dbReference type="AlphaFoldDB" id="A0A7W5VCA4"/>
<sequence>MTSDCVKELIESFSHMAPDELLDLVVRCAAAVGGTPYAGFVEVDPLQVRARLSHVLIPQDDRLDVRAWLKESDVLKELAVSSGPVLVARDPSMGAPGFLSVPVPLATRDLAHLWVAGGRFTDREEHLLGRLALACGRALEASRGLEAAARMLRSVHAFTV</sequence>
<dbReference type="Proteomes" id="UP000579945">
    <property type="component" value="Unassembled WGS sequence"/>
</dbReference>
<proteinExistence type="predicted"/>
<name>A0A7W5VCA4_9ACTN</name>
<comment type="caution">
    <text evidence="1">The sequence shown here is derived from an EMBL/GenBank/DDBJ whole genome shotgun (WGS) entry which is preliminary data.</text>
</comment>
<gene>
    <name evidence="1" type="ORF">FHR33_009371</name>
</gene>
<keyword evidence="2" id="KW-1185">Reference proteome</keyword>